<dbReference type="PANTHER" id="PTHR43179">
    <property type="entry name" value="RHAMNOSYLTRANSFERASE WBBL"/>
    <property type="match status" value="1"/>
</dbReference>
<dbReference type="EC" id="2.4.1.226" evidence="2"/>
<dbReference type="GO" id="GO:0050510">
    <property type="term" value="F:N-acetylgalactosaminyl-proteoglycan 3-beta-glucuronosyltransferase activity"/>
    <property type="evidence" value="ECO:0007669"/>
    <property type="project" value="UniProtKB-EC"/>
</dbReference>
<keyword evidence="2" id="KW-0328">Glycosyltransferase</keyword>
<dbReference type="GO" id="GO:0047238">
    <property type="term" value="F:glucuronosyl-N-acetylgalactosaminyl-proteoglycan 4-beta-N-acetylgalactosaminyltransferase activity"/>
    <property type="evidence" value="ECO:0007669"/>
    <property type="project" value="UniProtKB-EC"/>
</dbReference>
<dbReference type="Proteomes" id="UP000029055">
    <property type="component" value="Unassembled WGS sequence"/>
</dbReference>
<dbReference type="CDD" id="cd04186">
    <property type="entry name" value="GT_2_like_c"/>
    <property type="match status" value="1"/>
</dbReference>
<comment type="caution">
    <text evidence="2">The sequence shown here is derived from an EMBL/GenBank/DDBJ whole genome shotgun (WGS) entry which is preliminary data.</text>
</comment>
<proteinExistence type="predicted"/>
<reference evidence="2 3" key="1">
    <citation type="submission" date="2014-03" db="EMBL/GenBank/DDBJ databases">
        <title>Genomics of Bifidobacteria.</title>
        <authorList>
            <person name="Ventura M."/>
            <person name="Milani C."/>
            <person name="Lugli G.A."/>
        </authorList>
    </citation>
    <scope>NUCLEOTIDE SEQUENCE [LARGE SCALE GENOMIC DNA]</scope>
    <source>
        <strain evidence="2 3">LMG 11597</strain>
    </source>
</reference>
<dbReference type="Pfam" id="PF00535">
    <property type="entry name" value="Glycos_transf_2"/>
    <property type="match status" value="2"/>
</dbReference>
<name>A0A087E7I4_9BIFI</name>
<dbReference type="EMBL" id="JGZR01000006">
    <property type="protein sequence ID" value="KFJ03735.1"/>
    <property type="molecule type" value="Genomic_DNA"/>
</dbReference>
<dbReference type="Gene3D" id="3.90.550.10">
    <property type="entry name" value="Spore Coat Polysaccharide Biosynthesis Protein SpsA, Chain A"/>
    <property type="match status" value="2"/>
</dbReference>
<accession>A0A087E7I4</accession>
<dbReference type="PANTHER" id="PTHR43179:SF7">
    <property type="entry name" value="RHAMNOSYLTRANSFERASE WBBL"/>
    <property type="match status" value="1"/>
</dbReference>
<dbReference type="InterPro" id="IPR029044">
    <property type="entry name" value="Nucleotide-diphossugar_trans"/>
</dbReference>
<sequence length="749" mass="84579">MNARVFAVAVPLLDDTKLAVDMFDDPAAEQTVFSFPFSPLASKIKSRLLYRRHHNEAMQLRDIDQRRFSGQPYVYVTGIYCLTADAVTCRFHATVPYEAGARYEAFVVDAAGNSVGANMQMLEDCVVPDRHDRHSMLRELSYSVRLRGSDRTLCVNVVQHGAPAAQGCFACLWPSDVDGFTNGATEELRHASQDPQYPEWFERHRATPADVIRQRRRCSQWDNRPLISIVTPVFRTPAAYLRAMIASVLAQSYGRFELILVNVSGVYPAVDAVLAEFDDPRIRVIVAENLSISENTNVGIEAAEGDYLAFVDHDDTIEPDALYRYMSVVQEDPQTDLMYCDEDHLKTDHYEWPTFKPDFNPDLLYTHNYITHMLMVSRHALSQIELSGPEVAGAQDYDLTLKCSQVARSIHNVPYMLYHWREHANSTSVSIGSKPYAVEAGSIALHKHFERMGLDVAVHDRAVPCTYAVDYQSQQKPLISIIIPTKDHADMLSVCLESIVDKTAYDNYEIVCVENNSTDDATFEYYEEIQRRSQRIRVVTWPGQGFNYSAICNFGASQCKGDIMLFLNNDTEVINGDWLGSMVNFFGRPDVGVVGAKLYNYDGLVQHGGVLVVPGGLDYINQNFSENGTGYMNLLRFPSDMAAVTGACQMISRKVFDEVGGFDEDFAVSLNDVDICLKAKQHGYVTVFDPDASLYHRESSSHGRDDLDVRKLKRLENEKFRFFSAWPNLERGHFVNINLDQYNGHFKIA</sequence>
<evidence type="ECO:0000313" key="2">
    <source>
        <dbReference type="EMBL" id="KFJ03735.1"/>
    </source>
</evidence>
<protein>
    <submittedName>
        <fullName evidence="2">Family 2 glycosyl transferase</fullName>
        <ecNumber evidence="2">2.4.1.175</ecNumber>
        <ecNumber evidence="2">2.4.1.226</ecNumber>
    </submittedName>
</protein>
<dbReference type="SUPFAM" id="SSF53448">
    <property type="entry name" value="Nucleotide-diphospho-sugar transferases"/>
    <property type="match status" value="2"/>
</dbReference>
<dbReference type="STRING" id="77635.BISU_0210"/>
<gene>
    <name evidence="2" type="ORF">BISU_0210</name>
</gene>
<keyword evidence="2" id="KW-0808">Transferase</keyword>
<evidence type="ECO:0000313" key="3">
    <source>
        <dbReference type="Proteomes" id="UP000029055"/>
    </source>
</evidence>
<dbReference type="eggNOG" id="COG1216">
    <property type="taxonomic scope" value="Bacteria"/>
</dbReference>
<dbReference type="InterPro" id="IPR001173">
    <property type="entry name" value="Glyco_trans_2-like"/>
</dbReference>
<dbReference type="AlphaFoldDB" id="A0A087E7I4"/>
<evidence type="ECO:0000259" key="1">
    <source>
        <dbReference type="Pfam" id="PF00535"/>
    </source>
</evidence>
<feature type="domain" description="Glycosyltransferase 2-like" evidence="1">
    <location>
        <begin position="228"/>
        <end position="380"/>
    </location>
</feature>
<feature type="domain" description="Glycosyltransferase 2-like" evidence="1">
    <location>
        <begin position="480"/>
        <end position="659"/>
    </location>
</feature>
<dbReference type="EC" id="2.4.1.175" evidence="2"/>
<organism evidence="2 3">
    <name type="scientific">Bifidobacterium subtile</name>
    <dbReference type="NCBI Taxonomy" id="77635"/>
    <lineage>
        <taxon>Bacteria</taxon>
        <taxon>Bacillati</taxon>
        <taxon>Actinomycetota</taxon>
        <taxon>Actinomycetes</taxon>
        <taxon>Bifidobacteriales</taxon>
        <taxon>Bifidobacteriaceae</taxon>
        <taxon>Bifidobacterium</taxon>
    </lineage>
</organism>
<keyword evidence="3" id="KW-1185">Reference proteome</keyword>
<dbReference type="eggNOG" id="COG0463">
    <property type="taxonomic scope" value="Bacteria"/>
</dbReference>